<dbReference type="Pfam" id="PF08240">
    <property type="entry name" value="ADH_N"/>
    <property type="match status" value="1"/>
</dbReference>
<dbReference type="CDD" id="cd08279">
    <property type="entry name" value="Zn_ADH_class_III"/>
    <property type="match status" value="1"/>
</dbReference>
<dbReference type="FunFam" id="3.40.50.720:FF:000003">
    <property type="entry name" value="S-(hydroxymethyl)glutathione dehydrogenase"/>
    <property type="match status" value="1"/>
</dbReference>
<dbReference type="SUPFAM" id="SSF51735">
    <property type="entry name" value="NAD(P)-binding Rossmann-fold domains"/>
    <property type="match status" value="1"/>
</dbReference>
<evidence type="ECO:0000256" key="3">
    <source>
        <dbReference type="ARBA" id="ARBA00022833"/>
    </source>
</evidence>
<dbReference type="Pfam" id="PF00107">
    <property type="entry name" value="ADH_zinc_N"/>
    <property type="match status" value="1"/>
</dbReference>
<feature type="domain" description="Enoyl reductase (ER)" evidence="6">
    <location>
        <begin position="11"/>
        <end position="362"/>
    </location>
</feature>
<keyword evidence="4 7" id="KW-0560">Oxidoreductase</keyword>
<keyword evidence="2" id="KW-0479">Metal-binding</keyword>
<proteinExistence type="predicted"/>
<dbReference type="Gene3D" id="3.90.180.10">
    <property type="entry name" value="Medium-chain alcohol dehydrogenases, catalytic domain"/>
    <property type="match status" value="1"/>
</dbReference>
<evidence type="ECO:0000256" key="1">
    <source>
        <dbReference type="ARBA" id="ARBA00001947"/>
    </source>
</evidence>
<protein>
    <submittedName>
        <fullName evidence="7">Alcohol dehydrogenase</fullName>
        <ecNumber evidence="7">1.1.1.1</ecNumber>
    </submittedName>
</protein>
<keyword evidence="3" id="KW-0862">Zinc</keyword>
<dbReference type="PANTHER" id="PTHR43880">
    <property type="entry name" value="ALCOHOL DEHYDROGENASE"/>
    <property type="match status" value="1"/>
</dbReference>
<gene>
    <name evidence="7" type="ORF">MGWOODY_Clf954</name>
</gene>
<organism evidence="7">
    <name type="scientific">hydrothermal vent metagenome</name>
    <dbReference type="NCBI Taxonomy" id="652676"/>
    <lineage>
        <taxon>unclassified sequences</taxon>
        <taxon>metagenomes</taxon>
        <taxon>ecological metagenomes</taxon>
    </lineage>
</organism>
<dbReference type="InterPro" id="IPR013149">
    <property type="entry name" value="ADH-like_C"/>
</dbReference>
<dbReference type="InterPro" id="IPR013154">
    <property type="entry name" value="ADH-like_N"/>
</dbReference>
<dbReference type="EC" id="1.1.1.1" evidence="7"/>
<dbReference type="GO" id="GO:0008270">
    <property type="term" value="F:zinc ion binding"/>
    <property type="evidence" value="ECO:0007669"/>
    <property type="project" value="InterPro"/>
</dbReference>
<evidence type="ECO:0000313" key="7">
    <source>
        <dbReference type="EMBL" id="CUV03020.1"/>
    </source>
</evidence>
<dbReference type="PANTHER" id="PTHR43880:SF12">
    <property type="entry name" value="ALCOHOL DEHYDROGENASE CLASS-3"/>
    <property type="match status" value="1"/>
</dbReference>
<dbReference type="PROSITE" id="PS00059">
    <property type="entry name" value="ADH_ZINC"/>
    <property type="match status" value="1"/>
</dbReference>
<comment type="cofactor">
    <cofactor evidence="1">
        <name>Zn(2+)</name>
        <dbReference type="ChEBI" id="CHEBI:29105"/>
    </cofactor>
</comment>
<dbReference type="EMBL" id="FAXA01000346">
    <property type="protein sequence ID" value="CUV03020.1"/>
    <property type="molecule type" value="Genomic_DNA"/>
</dbReference>
<keyword evidence="5" id="KW-0520">NAD</keyword>
<dbReference type="GO" id="GO:0004022">
    <property type="term" value="F:alcohol dehydrogenase (NAD+) activity"/>
    <property type="evidence" value="ECO:0007669"/>
    <property type="project" value="UniProtKB-EC"/>
</dbReference>
<dbReference type="GO" id="GO:0051903">
    <property type="term" value="F:S-(hydroxymethyl)glutathione dehydrogenase [NAD(P)+] activity"/>
    <property type="evidence" value="ECO:0007669"/>
    <property type="project" value="TreeGrafter"/>
</dbReference>
<dbReference type="InterPro" id="IPR011032">
    <property type="entry name" value="GroES-like_sf"/>
</dbReference>
<dbReference type="GO" id="GO:0005829">
    <property type="term" value="C:cytosol"/>
    <property type="evidence" value="ECO:0007669"/>
    <property type="project" value="TreeGrafter"/>
</dbReference>
<accession>A0A160VE43</accession>
<dbReference type="AlphaFoldDB" id="A0A160VE43"/>
<dbReference type="SMART" id="SM00829">
    <property type="entry name" value="PKS_ER"/>
    <property type="match status" value="1"/>
</dbReference>
<evidence type="ECO:0000256" key="4">
    <source>
        <dbReference type="ARBA" id="ARBA00023002"/>
    </source>
</evidence>
<name>A0A160VE43_9ZZZZ</name>
<dbReference type="InterPro" id="IPR020843">
    <property type="entry name" value="ER"/>
</dbReference>
<sequence length="365" mass="37868">MVKAAVLYEQKNSLIIEDLDLDDPKAGEVLVKVGAAGICRSDRHYMHGDAPTALPIVLGHEGAGTVEAVGPGVTSVRPGQQVILSFVSSCGRCKSCITGNSQLCDAHAAAGAFMFDGTTRLHKGDTRVHHFGKTALFAEHTVVPEAAVVPIESNIGMDVAALIGCCVPTGVGAVTASANVQPGSTVAVIGCGGVGLNVIMGAALVNASKIIAVDISEAQLEFALKFGATHTVNASDKDPVAQVRELTDGKGADYTFEVFGSADTTKAAYDMAGKKGVVTIVGIAPVGAEAGINAVDMVRNEKTMRGTYYGSTHASVDMPKLVDMYLAGKLNLDDLVVRHYSLDQINEAYGDMDKGEIGRGVIMYG</sequence>
<evidence type="ECO:0000259" key="6">
    <source>
        <dbReference type="SMART" id="SM00829"/>
    </source>
</evidence>
<dbReference type="InterPro" id="IPR002328">
    <property type="entry name" value="ADH_Zn_CS"/>
</dbReference>
<dbReference type="SUPFAM" id="SSF50129">
    <property type="entry name" value="GroES-like"/>
    <property type="match status" value="2"/>
</dbReference>
<evidence type="ECO:0000256" key="2">
    <source>
        <dbReference type="ARBA" id="ARBA00022723"/>
    </source>
</evidence>
<dbReference type="GO" id="GO:0046294">
    <property type="term" value="P:formaldehyde catabolic process"/>
    <property type="evidence" value="ECO:0007669"/>
    <property type="project" value="TreeGrafter"/>
</dbReference>
<evidence type="ECO:0000256" key="5">
    <source>
        <dbReference type="ARBA" id="ARBA00023027"/>
    </source>
</evidence>
<reference evidence="7" key="1">
    <citation type="submission" date="2015-10" db="EMBL/GenBank/DDBJ databases">
        <authorList>
            <person name="Gilbert D.G."/>
        </authorList>
    </citation>
    <scope>NUCLEOTIDE SEQUENCE</scope>
</reference>
<dbReference type="InterPro" id="IPR036291">
    <property type="entry name" value="NAD(P)-bd_dom_sf"/>
</dbReference>
<dbReference type="Gene3D" id="3.40.50.720">
    <property type="entry name" value="NAD(P)-binding Rossmann-like Domain"/>
    <property type="match status" value="1"/>
</dbReference>